<reference evidence="2" key="2">
    <citation type="journal article" date="2022" name="Proc. Natl. Acad. Sci. U.S.A.">
        <title>Diploid-dominant life cycles characterize the early evolution of Fungi.</title>
        <authorList>
            <person name="Amses K.R."/>
            <person name="Simmons D.R."/>
            <person name="Longcore J.E."/>
            <person name="Mondo S.J."/>
            <person name="Seto K."/>
            <person name="Jeronimo G.H."/>
            <person name="Bonds A.E."/>
            <person name="Quandt C.A."/>
            <person name="Davis W.J."/>
            <person name="Chang Y."/>
            <person name="Federici B.A."/>
            <person name="Kuo A."/>
            <person name="LaButti K."/>
            <person name="Pangilinan J."/>
            <person name="Andreopoulos W."/>
            <person name="Tritt A."/>
            <person name="Riley R."/>
            <person name="Hundley H."/>
            <person name="Johnson J."/>
            <person name="Lipzen A."/>
            <person name="Barry K."/>
            <person name="Lang B.F."/>
            <person name="Cuomo C.A."/>
            <person name="Buchler N.E."/>
            <person name="Grigoriev I.V."/>
            <person name="Spatafora J.W."/>
            <person name="Stajich J.E."/>
            <person name="James T.Y."/>
        </authorList>
    </citation>
    <scope>NUCLEOTIDE SEQUENCE</scope>
    <source>
        <strain evidence="2">AG</strain>
    </source>
</reference>
<keyword evidence="3" id="KW-1185">Reference proteome</keyword>
<sequence length="787" mass="87640">MADQDLKQLAAALHQSYSKYLNTRDLESLKHLNQYNSHLPLSWFTPQLLNALQAHFSTDDAQAQPPIFGLWSTWIRRLVLSGGDLSEAQAQLTFVVKQFENVLSTENAVDCSHDESVKFAVIALSCMTGIDTGVTNDMELARIMSLALPIAVCSPQDKDLQDTIDASLSYFVGNTTSPEAITFVLSAYTNHLGHQLRRIFLLVENASDLRWQDKNNGPSLTMLWDALQKVESEKASKAASVSAIAGLVRMLQFAKGNRSKSVQHIEREGESVIVNYLNDVTAQWRKSTDAEEISTMQDVTLFMASQCIPAMPQKGLNALDNETMLQCLIDGLITSKNTWANGSFFRNIPWESQSALEALEHLTANEKFKDIGRLCRAIGRIIDTSLQVQVKTKSAKPAEYITQAVERLTAFSYNLYVDWDQCTRQPDYPTPPASAASTDKPEPAADRPVNARIHEQVWNVFKTVLFGFTTILLAVAVDAVGGTGFVHVPSVAQDIVVSFANLNFITDHLGVANDFQAYQNTLAAAVTFLKTDDQVQNLNNLMRDSFREYYISKYSTNSTLALTSVQQTRVLFFVDLLEQVVDLINDSTLENDILPVIYQLLGDDHSKALFESAHAVVLSIFEAKKPVSRELACVYAKILIESYPNKLSHQQLRLAYTNMVQALCEIDDSVAWLTVNHLRQHIDKLDEKDVIQRSQFLVTLIDQMKPISLGPFFSMMMNDIGNLIRNESPASAVALLKIVFETVSGNSISDMRRVDAVCWYLQLKRDIEAKAPTSIVPSIGTDSPAMS</sequence>
<comment type="caution">
    <text evidence="2">The sequence shown here is derived from an EMBL/GenBank/DDBJ whole genome shotgun (WGS) entry which is preliminary data.</text>
</comment>
<dbReference type="EMBL" id="MU620929">
    <property type="protein sequence ID" value="KAI8578442.1"/>
    <property type="molecule type" value="Genomic_DNA"/>
</dbReference>
<dbReference type="PANTHER" id="PTHR39214:SF1">
    <property type="entry name" value="MICROBODY (PEROXISOME) BIOGENESIS PROTEIN PEROXIN 8 (EUROFUNG)"/>
    <property type="match status" value="1"/>
</dbReference>
<protein>
    <submittedName>
        <fullName evidence="2">Uncharacterized protein</fullName>
    </submittedName>
</protein>
<evidence type="ECO:0000313" key="2">
    <source>
        <dbReference type="EMBL" id="KAI8578442.1"/>
    </source>
</evidence>
<dbReference type="AlphaFoldDB" id="A0AAD5E812"/>
<dbReference type="Proteomes" id="UP001206595">
    <property type="component" value="Unassembled WGS sequence"/>
</dbReference>
<accession>A0AAD5E812</accession>
<reference evidence="2" key="1">
    <citation type="submission" date="2021-06" db="EMBL/GenBank/DDBJ databases">
        <authorList>
            <consortium name="DOE Joint Genome Institute"/>
            <person name="Mondo S.J."/>
            <person name="Amses K.R."/>
            <person name="Simmons D.R."/>
            <person name="Longcore J.E."/>
            <person name="Seto K."/>
            <person name="Alves G.H."/>
            <person name="Bonds A.E."/>
            <person name="Quandt C.A."/>
            <person name="Davis W.J."/>
            <person name="Chang Y."/>
            <person name="Letcher P.M."/>
            <person name="Powell M.J."/>
            <person name="Kuo A."/>
            <person name="Labutti K."/>
            <person name="Pangilinan J."/>
            <person name="Andreopoulos W."/>
            <person name="Tritt A."/>
            <person name="Riley R."/>
            <person name="Hundley H."/>
            <person name="Johnson J."/>
            <person name="Lipzen A."/>
            <person name="Barry K."/>
            <person name="Berbee M.L."/>
            <person name="Buchler N.E."/>
            <person name="Grigoriev I.V."/>
            <person name="Spatafora J.W."/>
            <person name="Stajich J.E."/>
            <person name="James T.Y."/>
        </authorList>
    </citation>
    <scope>NUCLEOTIDE SEQUENCE</scope>
    <source>
        <strain evidence="2">AG</strain>
    </source>
</reference>
<organism evidence="2 3">
    <name type="scientific">Umbelopsis ramanniana AG</name>
    <dbReference type="NCBI Taxonomy" id="1314678"/>
    <lineage>
        <taxon>Eukaryota</taxon>
        <taxon>Fungi</taxon>
        <taxon>Fungi incertae sedis</taxon>
        <taxon>Mucoromycota</taxon>
        <taxon>Mucoromycotina</taxon>
        <taxon>Umbelopsidomycetes</taxon>
        <taxon>Umbelopsidales</taxon>
        <taxon>Umbelopsidaceae</taxon>
        <taxon>Umbelopsis</taxon>
    </lineage>
</organism>
<dbReference type="InterPro" id="IPR055334">
    <property type="entry name" value="PEX8-like"/>
</dbReference>
<name>A0AAD5E812_UMBRA</name>
<dbReference type="PANTHER" id="PTHR39214">
    <property type="entry name" value="MICROBODY (PEROXISOME) BIOGENESIS PROTEIN PEROXIN 8 (EUROFUNG)"/>
    <property type="match status" value="1"/>
</dbReference>
<dbReference type="RefSeq" id="XP_051443446.1">
    <property type="nucleotide sequence ID" value="XM_051589973.1"/>
</dbReference>
<evidence type="ECO:0000256" key="1">
    <source>
        <dbReference type="SAM" id="MobiDB-lite"/>
    </source>
</evidence>
<proteinExistence type="predicted"/>
<gene>
    <name evidence="2" type="ORF">K450DRAFT_246816</name>
</gene>
<dbReference type="GeneID" id="75915318"/>
<feature type="region of interest" description="Disordered" evidence="1">
    <location>
        <begin position="427"/>
        <end position="446"/>
    </location>
</feature>
<evidence type="ECO:0000313" key="3">
    <source>
        <dbReference type="Proteomes" id="UP001206595"/>
    </source>
</evidence>